<dbReference type="OrthoDB" id="9782798at2"/>
<dbReference type="Gene3D" id="1.10.10.10">
    <property type="entry name" value="Winged helix-like DNA-binding domain superfamily/Winged helix DNA-binding domain"/>
    <property type="match status" value="1"/>
</dbReference>
<dbReference type="Proteomes" id="UP000291424">
    <property type="component" value="Unassembled WGS sequence"/>
</dbReference>
<dbReference type="GO" id="GO:0003723">
    <property type="term" value="F:RNA binding"/>
    <property type="evidence" value="ECO:0007669"/>
    <property type="project" value="InterPro"/>
</dbReference>
<organism evidence="4 5">
    <name type="scientific">Enterobacter wuhouensis</name>
    <dbReference type="NCBI Taxonomy" id="2529381"/>
    <lineage>
        <taxon>Bacteria</taxon>
        <taxon>Pseudomonadati</taxon>
        <taxon>Pseudomonadota</taxon>
        <taxon>Gammaproteobacteria</taxon>
        <taxon>Enterobacterales</taxon>
        <taxon>Enterobacteriaceae</taxon>
        <taxon>Enterobacter</taxon>
    </lineage>
</organism>
<dbReference type="PROSITE" id="PS50906">
    <property type="entry name" value="NIT"/>
    <property type="match status" value="1"/>
</dbReference>
<gene>
    <name evidence="4" type="ORF">E0L20_01600</name>
</gene>
<sequence length="388" mass="43973">MTRIADDWLLRAGVLRREQLRRLAQLGVLVSGISRLVHMLQCERGASNVWLCSQGKLYALECKASRALVDENLAALYAILNTQVPMPGSIVCERIASALLCLETLAVLRDGVNAQSVTAPQAMEHYCRMLRHLLGIVPQLNDSIDDPHIAGRFVALYSLMQGKELAGQERALGAIGFTQEFFNDETRQRLVDRIDGQQACFEIFLSHSDAEIQNAFYLNCQPDREIERLRRVACTRQPAADNGDTALNWFALQTARLEHLRTLEENVIADLMLEVDKRLHCDDGRTAAAEMVDDPLAHFPDKPLLPLVRQQAREIDQLSRQLASLRDTLEERKIIDKAKSVLMTHQNMSEEQAWTALRKMAMDKNQRMVDIARALLTVKRLWQITPKE</sequence>
<protein>
    <submittedName>
        <fullName evidence="4">ANTAR domain-containing protein</fullName>
    </submittedName>
</protein>
<dbReference type="InterPro" id="IPR013587">
    <property type="entry name" value="Nitrate/nitrite_sensing"/>
</dbReference>
<dbReference type="InterPro" id="IPR036388">
    <property type="entry name" value="WH-like_DNA-bd_sf"/>
</dbReference>
<evidence type="ECO:0000313" key="4">
    <source>
        <dbReference type="EMBL" id="TCB94796.1"/>
    </source>
</evidence>
<evidence type="ECO:0000259" key="2">
    <source>
        <dbReference type="PROSITE" id="PS50906"/>
    </source>
</evidence>
<dbReference type="PROSITE" id="PS50921">
    <property type="entry name" value="ANTAR"/>
    <property type="match status" value="1"/>
</dbReference>
<dbReference type="InterPro" id="IPR005561">
    <property type="entry name" value="ANTAR"/>
</dbReference>
<accession>A0A4R0GD23</accession>
<dbReference type="Pfam" id="PF08376">
    <property type="entry name" value="NIT"/>
    <property type="match status" value="1"/>
</dbReference>
<evidence type="ECO:0000313" key="5">
    <source>
        <dbReference type="Proteomes" id="UP000291424"/>
    </source>
</evidence>
<dbReference type="Pfam" id="PF03861">
    <property type="entry name" value="ANTAR"/>
    <property type="match status" value="1"/>
</dbReference>
<dbReference type="InterPro" id="IPR010910">
    <property type="entry name" value="Nitrate/nitrite_sensing_bac"/>
</dbReference>
<feature type="domain" description="ANTAR" evidence="3">
    <location>
        <begin position="315"/>
        <end position="376"/>
    </location>
</feature>
<feature type="domain" description="NIT" evidence="2">
    <location>
        <begin position="31"/>
        <end position="278"/>
    </location>
</feature>
<keyword evidence="1" id="KW-0175">Coiled coil</keyword>
<dbReference type="RefSeq" id="WP_131632370.1">
    <property type="nucleotide sequence ID" value="NZ_SJOO01000001.1"/>
</dbReference>
<dbReference type="InterPro" id="IPR011006">
    <property type="entry name" value="CheY-like_superfamily"/>
</dbReference>
<dbReference type="SUPFAM" id="SSF52172">
    <property type="entry name" value="CheY-like"/>
    <property type="match status" value="1"/>
</dbReference>
<proteinExistence type="predicted"/>
<name>A0A4R0GD23_9ENTR</name>
<dbReference type="EMBL" id="SJOO01000001">
    <property type="protein sequence ID" value="TCB94796.1"/>
    <property type="molecule type" value="Genomic_DNA"/>
</dbReference>
<reference evidence="4 5" key="1">
    <citation type="submission" date="2019-02" db="EMBL/GenBank/DDBJ databases">
        <title>The draft genome of Enterobacter spp. strains.</title>
        <authorList>
            <person name="Wang C."/>
            <person name="Feng Y."/>
            <person name="Zong Z."/>
        </authorList>
    </citation>
    <scope>NUCLEOTIDE SEQUENCE [LARGE SCALE GENOMIC DNA]</scope>
    <source>
        <strain evidence="4 5">WCHEW120002</strain>
    </source>
</reference>
<comment type="caution">
    <text evidence="4">The sequence shown here is derived from an EMBL/GenBank/DDBJ whole genome shotgun (WGS) entry which is preliminary data.</text>
</comment>
<evidence type="ECO:0000259" key="3">
    <source>
        <dbReference type="PROSITE" id="PS50921"/>
    </source>
</evidence>
<dbReference type="AlphaFoldDB" id="A0A4R0GD23"/>
<dbReference type="SMART" id="SM01012">
    <property type="entry name" value="ANTAR"/>
    <property type="match status" value="1"/>
</dbReference>
<evidence type="ECO:0000256" key="1">
    <source>
        <dbReference type="SAM" id="Coils"/>
    </source>
</evidence>
<feature type="coiled-coil region" evidence="1">
    <location>
        <begin position="308"/>
        <end position="335"/>
    </location>
</feature>